<organism evidence="2">
    <name type="scientific">Rhizopus microsporus var. microsporus</name>
    <dbReference type="NCBI Taxonomy" id="86635"/>
    <lineage>
        <taxon>Eukaryota</taxon>
        <taxon>Fungi</taxon>
        <taxon>Fungi incertae sedis</taxon>
        <taxon>Mucoromycota</taxon>
        <taxon>Mucoromycotina</taxon>
        <taxon>Mucoromycetes</taxon>
        <taxon>Mucorales</taxon>
        <taxon>Mucorineae</taxon>
        <taxon>Rhizopodaceae</taxon>
        <taxon>Rhizopus</taxon>
    </lineage>
</organism>
<feature type="compositionally biased region" description="Acidic residues" evidence="1">
    <location>
        <begin position="978"/>
        <end position="991"/>
    </location>
</feature>
<dbReference type="EMBL" id="KV921881">
    <property type="protein sequence ID" value="ORE08976.1"/>
    <property type="molecule type" value="Genomic_DNA"/>
</dbReference>
<dbReference type="VEuPathDB" id="FungiDB:BCV72DRAFT_202534"/>
<dbReference type="AlphaFoldDB" id="A0A1X0RAE6"/>
<feature type="region of interest" description="Disordered" evidence="1">
    <location>
        <begin position="861"/>
        <end position="1006"/>
    </location>
</feature>
<feature type="region of interest" description="Disordered" evidence="1">
    <location>
        <begin position="762"/>
        <end position="804"/>
    </location>
</feature>
<dbReference type="InterPro" id="IPR001680">
    <property type="entry name" value="WD40_rpt"/>
</dbReference>
<feature type="compositionally biased region" description="Polar residues" evidence="1">
    <location>
        <begin position="870"/>
        <end position="890"/>
    </location>
</feature>
<dbReference type="Pfam" id="PF00400">
    <property type="entry name" value="WD40"/>
    <property type="match status" value="5"/>
</dbReference>
<gene>
    <name evidence="2" type="ORF">BCV72DRAFT_202534</name>
</gene>
<evidence type="ECO:0000313" key="2">
    <source>
        <dbReference type="EMBL" id="ORE08976.1"/>
    </source>
</evidence>
<dbReference type="InterPro" id="IPR036322">
    <property type="entry name" value="WD40_repeat_dom_sf"/>
</dbReference>
<feature type="compositionally biased region" description="Acidic residues" evidence="1">
    <location>
        <begin position="905"/>
        <end position="937"/>
    </location>
</feature>
<dbReference type="PANTHER" id="PTHR45589:SF1">
    <property type="entry name" value="WD REPEAT DOMAIN 62, ISOFORM G"/>
    <property type="match status" value="1"/>
</dbReference>
<dbReference type="PANTHER" id="PTHR45589">
    <property type="entry name" value="WD REPEAT DOMAIN 62, ISOFORM G"/>
    <property type="match status" value="1"/>
</dbReference>
<dbReference type="SMART" id="SM00320">
    <property type="entry name" value="WD40"/>
    <property type="match status" value="10"/>
</dbReference>
<dbReference type="InterPro" id="IPR015943">
    <property type="entry name" value="WD40/YVTN_repeat-like_dom_sf"/>
</dbReference>
<reference evidence="2" key="1">
    <citation type="journal article" date="2016" name="Proc. Natl. Acad. Sci. U.S.A.">
        <title>Lipid metabolic changes in an early divergent fungus govern the establishment of a mutualistic symbiosis with endobacteria.</title>
        <authorList>
            <person name="Lastovetsky O.A."/>
            <person name="Gaspar M.L."/>
            <person name="Mondo S.J."/>
            <person name="LaButti K.M."/>
            <person name="Sandor L."/>
            <person name="Grigoriev I.V."/>
            <person name="Henry S.A."/>
            <person name="Pawlowska T.E."/>
        </authorList>
    </citation>
    <scope>NUCLEOTIDE SEQUENCE [LARGE SCALE GENOMIC DNA]</scope>
    <source>
        <strain evidence="2">ATCC 52814</strain>
    </source>
</reference>
<dbReference type="SUPFAM" id="SSF50978">
    <property type="entry name" value="WD40 repeat-like"/>
    <property type="match status" value="2"/>
</dbReference>
<protein>
    <submittedName>
        <fullName evidence="2">WD40 repeat-like protein</fullName>
    </submittedName>
</protein>
<dbReference type="Gene3D" id="2.130.10.10">
    <property type="entry name" value="YVTN repeat-like/Quinoprotein amine dehydrogenase"/>
    <property type="match status" value="4"/>
</dbReference>
<evidence type="ECO:0000256" key="1">
    <source>
        <dbReference type="SAM" id="MobiDB-lite"/>
    </source>
</evidence>
<proteinExistence type="predicted"/>
<sequence>MGHQPRIFIWDVKEKTIFREFKAHKFGVLSLSFSPNMRYLVSVGFQHDGYLYVWDWKKGIKLAGNKVTSRVNAISFSKDGSFFVTAGLRHVKFWYLDSRGRMPKKGVGREMQVLDGRSGLLGVLRDANFVDVACDHSSGYTYFVTDSGILCIFKEGRVIDKWVNLQVKSAFSIAVSSIYVICTCSEGIIRLFEPVTLKYLGILPKPHPLGVDISAITSPDMIRSTDDTNVYPDAVAIVYDDAAQRITTVYSDRSLYIWDIHDLQKIGKYRSFIFHSDCVWGVEPCPTIESEGSIIPANSFATFSGDGTIRIWNLDHPVHPSSSSPLTPPQLSPPLMTPSSSTMVSAQRRNIYSRELVKMLYVDPDAAEFMKQSKHSGKKKIKEEHNIINVDYAEDQYPDFGIRSLKMSSDGKWMASGDRSGNLRLHCMKTWDLLGYQEAHDSEILSIDLTTGQDDTPRLVATASRDRLLHIFDLRSNCQLVQSLDDHSSSITAVKFSKDSSKLISCSADKGIIFRQRQHPVTPFHDTSTPRPYITYHNHSGRGTVFDMALDVTGRYIATVTGERKLYVFSVDSGKPFRVCKPEMSDEVGKDNSGGSLINIDLDPFSGTYAVTSGSDKYVRLFDLTNSTCIEKVGAHAELITSVKFLRTNTEENGLRVISTCSDGTVFVWKVSPEVVAKMCARGGIRLKTEEKQVMFNLPKQPAIAGQQQQQQQQRLRRVSTATAIRPTASISQMIRQNERKTFSTMSTAEHKYDEMYKRIEASRRNRNNNNDEPIEEKIAPNKKTLADKVNKPPLEKSGRLERLLNGYPTAQKRLTTRPQAPVNNKLVLNMANARRSQPGRNNAILEREMSPPQMMRKTSPVLMKRKSQPALSAETNTATNGQRRASDSMSPPRHKAASPVDNRVEDEEEIYDDAVEEFHEEEEEDDDDEAEEEEEIIFTPEQEKTSGPFEVSTHLDTPPLVHTDEEEDDGQSTPSHEDEEENSESSVDDDAILRDIASIEPPRVSASVSRSKVRRCLQDENNDERICSTKKSIKRQSITAKFLSSLTNNGPDHTNQRPSIHHVLDTFKEHEKTLQKEQDPKIESALADLDGIEILLDSVLDTLVNTIKTSDNEKSIETIETKLIQIADKVQSKVPKKKDVEQETDTETAKLLERYSNLLLNMVESKLKKSIN</sequence>
<feature type="compositionally biased region" description="Basic and acidic residues" evidence="1">
    <location>
        <begin position="776"/>
        <end position="803"/>
    </location>
</feature>
<dbReference type="Proteomes" id="UP000242414">
    <property type="component" value="Unassembled WGS sequence"/>
</dbReference>
<dbReference type="OrthoDB" id="6252103at2759"/>
<name>A0A1X0RAE6_RHIZD</name>
<dbReference type="InterPro" id="IPR052779">
    <property type="entry name" value="WDR62"/>
</dbReference>
<accession>A0A1X0RAE6</accession>